<dbReference type="Pfam" id="PF02517">
    <property type="entry name" value="Rce1-like"/>
    <property type="match status" value="1"/>
</dbReference>
<dbReference type="STRING" id="1121476.SAMN02745751_00362"/>
<gene>
    <name evidence="3" type="ORF">SAMN02745751_00362</name>
</gene>
<feature type="transmembrane region" description="Helical" evidence="1">
    <location>
        <begin position="209"/>
        <end position="227"/>
    </location>
</feature>
<keyword evidence="4" id="KW-1185">Reference proteome</keyword>
<feature type="transmembrane region" description="Helical" evidence="1">
    <location>
        <begin position="151"/>
        <end position="170"/>
    </location>
</feature>
<evidence type="ECO:0000313" key="4">
    <source>
        <dbReference type="Proteomes" id="UP000184052"/>
    </source>
</evidence>
<dbReference type="OrthoDB" id="449657at2"/>
<protein>
    <submittedName>
        <fullName evidence="3">CAAX protease self-immunity</fullName>
    </submittedName>
</protein>
<accession>A0A1M6BHW6</accession>
<dbReference type="RefSeq" id="WP_073046262.1">
    <property type="nucleotide sequence ID" value="NZ_FQZL01000005.1"/>
</dbReference>
<evidence type="ECO:0000256" key="1">
    <source>
        <dbReference type="SAM" id="Phobius"/>
    </source>
</evidence>
<feature type="transmembrane region" description="Helical" evidence="1">
    <location>
        <begin position="176"/>
        <end position="197"/>
    </location>
</feature>
<dbReference type="AlphaFoldDB" id="A0A1M6BHW6"/>
<organism evidence="3 4">
    <name type="scientific">Dethiosulfatibacter aminovorans DSM 17477</name>
    <dbReference type="NCBI Taxonomy" id="1121476"/>
    <lineage>
        <taxon>Bacteria</taxon>
        <taxon>Bacillati</taxon>
        <taxon>Bacillota</taxon>
        <taxon>Tissierellia</taxon>
        <taxon>Dethiosulfatibacter</taxon>
    </lineage>
</organism>
<keyword evidence="3" id="KW-0645">Protease</keyword>
<feature type="transmembrane region" description="Helical" evidence="1">
    <location>
        <begin position="35"/>
        <end position="52"/>
    </location>
</feature>
<name>A0A1M6BHW6_9FIRM</name>
<feature type="transmembrane region" description="Helical" evidence="1">
    <location>
        <begin position="77"/>
        <end position="100"/>
    </location>
</feature>
<keyword evidence="1" id="KW-1133">Transmembrane helix</keyword>
<sequence>MKTKKLLYIITTSLLTIATLYITDQVLMLSYNTKIAVKLITFLTFPLIYIFVTKDNIIKGSIENAGRNFRKLKIKSISTILGLVLFLFLIGMFSIFKGFLDMESMRTDFADKYKITKDNLLFYGLYMSFVNSLLEEYFFRGFIFLNLKKIGYRKTGYVTSSIMFAIYHIANFQNWFSPLLYILAIAGLFVGGTIFNLLDDKDNTFFNSWFVHICADLAIVLMGYLILI</sequence>
<evidence type="ECO:0000313" key="3">
    <source>
        <dbReference type="EMBL" id="SHI48370.1"/>
    </source>
</evidence>
<dbReference type="GO" id="GO:0004175">
    <property type="term" value="F:endopeptidase activity"/>
    <property type="evidence" value="ECO:0007669"/>
    <property type="project" value="UniProtKB-ARBA"/>
</dbReference>
<dbReference type="Proteomes" id="UP000184052">
    <property type="component" value="Unassembled WGS sequence"/>
</dbReference>
<dbReference type="InterPro" id="IPR003675">
    <property type="entry name" value="Rce1/LyrA-like_dom"/>
</dbReference>
<proteinExistence type="predicted"/>
<reference evidence="3 4" key="1">
    <citation type="submission" date="2016-11" db="EMBL/GenBank/DDBJ databases">
        <authorList>
            <person name="Jaros S."/>
            <person name="Januszkiewicz K."/>
            <person name="Wedrychowicz H."/>
        </authorList>
    </citation>
    <scope>NUCLEOTIDE SEQUENCE [LARGE SCALE GENOMIC DNA]</scope>
    <source>
        <strain evidence="3 4">DSM 17477</strain>
    </source>
</reference>
<feature type="domain" description="CAAX prenyl protease 2/Lysostaphin resistance protein A-like" evidence="2">
    <location>
        <begin position="119"/>
        <end position="217"/>
    </location>
</feature>
<keyword evidence="3" id="KW-0378">Hydrolase</keyword>
<feature type="transmembrane region" description="Helical" evidence="1">
    <location>
        <begin position="7"/>
        <end position="23"/>
    </location>
</feature>
<keyword evidence="1" id="KW-0812">Transmembrane</keyword>
<feature type="transmembrane region" description="Helical" evidence="1">
    <location>
        <begin position="120"/>
        <end position="139"/>
    </location>
</feature>
<dbReference type="GO" id="GO:0006508">
    <property type="term" value="P:proteolysis"/>
    <property type="evidence" value="ECO:0007669"/>
    <property type="project" value="UniProtKB-KW"/>
</dbReference>
<dbReference type="EMBL" id="FQZL01000005">
    <property type="protein sequence ID" value="SHI48370.1"/>
    <property type="molecule type" value="Genomic_DNA"/>
</dbReference>
<dbReference type="GO" id="GO:0080120">
    <property type="term" value="P:CAAX-box protein maturation"/>
    <property type="evidence" value="ECO:0007669"/>
    <property type="project" value="UniProtKB-ARBA"/>
</dbReference>
<evidence type="ECO:0000259" key="2">
    <source>
        <dbReference type="Pfam" id="PF02517"/>
    </source>
</evidence>
<keyword evidence="1" id="KW-0472">Membrane</keyword>